<feature type="domain" description="Xaa-Pro dipeptidyl-peptidase C-terminal" evidence="2">
    <location>
        <begin position="457"/>
        <end position="704"/>
    </location>
</feature>
<protein>
    <recommendedName>
        <fullName evidence="2">Xaa-Pro dipeptidyl-peptidase C-terminal domain-containing protein</fullName>
    </recommendedName>
</protein>
<keyword evidence="1" id="KW-0378">Hydrolase</keyword>
<evidence type="ECO:0000313" key="3">
    <source>
        <dbReference type="EMBL" id="PNP49003.1"/>
    </source>
</evidence>
<dbReference type="Pfam" id="PF08530">
    <property type="entry name" value="PepX_C"/>
    <property type="match status" value="1"/>
</dbReference>
<sequence>MKQLLAGKFRDGPFICLEYQTPSQKGVIDQDGQFYYQEGELITFSIGSLIIGVAIGSPSLTIASLHNSSDEIMEDLEPTCAETNNRARFLQSLGRDVDLRSGVVIDDATRKAVETHAKGIQFLSSIEEFEKAPGVCGVFRELGLRLCGAAEARNHLRRALQGIRVLREVRIPTRDGSYLVADVFRPIAEGSYPVLLRQSVYGRAFQIGSVHNEAEMLASEEREAAWFEKSTEELNHYFRYSETAASANSSVWVPQGYVVVRVDGRGVGKTPGTLNVFSQQEALDYYDAIEWAARQAWSNGKIGLYGGSYNATTQWNVAALQPPSLHAMAAIASDADAYRDLAYPGGIFLENYRRWWWKESVGPARNKNSDAVDFIAGLKDHPWDDGHYHGHGQDAILSADFSKIHIPVITAVSQTGFIHGRAGFEAYVELPSPAKQLLILDAAYPEYMFVDCQPDLEAFFNRHLKGLAPDQEQSPVRMVMRTGGGAFEWQNATTWPLPNTEYRELFLNAHGATTIGNITTHVPLQQGQFTYSADVQAVKDLPMAIFESDPLTESLELAGHFRATLWVASTSADADVFVAIRVLDGDKEVHYQTRAPGTRAPLTYGCLKVSHRATDPVRSNKERPWHTHREEDALTLLPSTVVKIDVELLAATGRIPLGCRFRVEISPAEGPRAIPGWERAYDESYHRGAANSIFTGGLYASSITIPVISREYKGPHPEING</sequence>
<dbReference type="InterPro" id="IPR013736">
    <property type="entry name" value="Xaa-Pro_dipept_C"/>
</dbReference>
<dbReference type="SUPFAM" id="SSF53474">
    <property type="entry name" value="alpha/beta-Hydrolases"/>
    <property type="match status" value="1"/>
</dbReference>
<evidence type="ECO:0000259" key="2">
    <source>
        <dbReference type="SMART" id="SM00939"/>
    </source>
</evidence>
<comment type="caution">
    <text evidence="3">The sequence shown here is derived from an EMBL/GenBank/DDBJ whole genome shotgun (WGS) entry which is preliminary data.</text>
</comment>
<dbReference type="Gene3D" id="1.10.3020.20">
    <property type="match status" value="1"/>
</dbReference>
<dbReference type="OrthoDB" id="4886793at2759"/>
<dbReference type="SUPFAM" id="SSF49785">
    <property type="entry name" value="Galactose-binding domain-like"/>
    <property type="match status" value="1"/>
</dbReference>
<reference evidence="3 4" key="1">
    <citation type="submission" date="2017-02" db="EMBL/GenBank/DDBJ databases">
        <title>Genomes of Trichoderma spp. with biocontrol activity.</title>
        <authorList>
            <person name="Gardiner D."/>
            <person name="Kazan K."/>
            <person name="Vos C."/>
            <person name="Harvey P."/>
        </authorList>
    </citation>
    <scope>NUCLEOTIDE SEQUENCE [LARGE SCALE GENOMIC DNA]</scope>
    <source>
        <strain evidence="3 4">Tr1</strain>
    </source>
</reference>
<dbReference type="GO" id="GO:0008239">
    <property type="term" value="F:dipeptidyl-peptidase activity"/>
    <property type="evidence" value="ECO:0007669"/>
    <property type="project" value="InterPro"/>
</dbReference>
<dbReference type="InterPro" id="IPR008979">
    <property type="entry name" value="Galactose-bd-like_sf"/>
</dbReference>
<dbReference type="SMART" id="SM00939">
    <property type="entry name" value="PepX_C"/>
    <property type="match status" value="1"/>
</dbReference>
<gene>
    <name evidence="3" type="ORF">THARTR1_10254</name>
</gene>
<dbReference type="PANTHER" id="PTHR43056">
    <property type="entry name" value="PEPTIDASE S9 PROLYL OLIGOPEPTIDASE"/>
    <property type="match status" value="1"/>
</dbReference>
<evidence type="ECO:0000313" key="4">
    <source>
        <dbReference type="Proteomes" id="UP000236290"/>
    </source>
</evidence>
<dbReference type="NCBIfam" id="TIGR00976">
    <property type="entry name" value="CocE_NonD"/>
    <property type="match status" value="1"/>
</dbReference>
<dbReference type="InterPro" id="IPR029058">
    <property type="entry name" value="AB_hydrolase_fold"/>
</dbReference>
<dbReference type="Gene3D" id="2.60.120.260">
    <property type="entry name" value="Galactose-binding domain-like"/>
    <property type="match status" value="1"/>
</dbReference>
<evidence type="ECO:0000256" key="1">
    <source>
        <dbReference type="ARBA" id="ARBA00022801"/>
    </source>
</evidence>
<accession>A0A2K0TTZ6</accession>
<dbReference type="AlphaFoldDB" id="A0A2K0TTZ6"/>
<organism evidence="3 4">
    <name type="scientific">Trichoderma harzianum</name>
    <name type="common">Hypocrea lixii</name>
    <dbReference type="NCBI Taxonomy" id="5544"/>
    <lineage>
        <taxon>Eukaryota</taxon>
        <taxon>Fungi</taxon>
        <taxon>Dikarya</taxon>
        <taxon>Ascomycota</taxon>
        <taxon>Pezizomycotina</taxon>
        <taxon>Sordariomycetes</taxon>
        <taxon>Hypocreomycetidae</taxon>
        <taxon>Hypocreales</taxon>
        <taxon>Hypocreaceae</taxon>
        <taxon>Trichoderma</taxon>
    </lineage>
</organism>
<dbReference type="PANTHER" id="PTHR43056:SF10">
    <property type="entry name" value="COCE_NOND FAMILY, PUTATIVE (AFU_ORTHOLOGUE AFUA_7G00600)-RELATED"/>
    <property type="match status" value="1"/>
</dbReference>
<dbReference type="EMBL" id="MTYI01000223">
    <property type="protein sequence ID" value="PNP49003.1"/>
    <property type="molecule type" value="Genomic_DNA"/>
</dbReference>
<dbReference type="InterPro" id="IPR050585">
    <property type="entry name" value="Xaa-Pro_dipeptidyl-ppase/CocE"/>
</dbReference>
<name>A0A2K0TTZ6_TRIHA</name>
<dbReference type="Gene3D" id="3.40.50.1820">
    <property type="entry name" value="alpha/beta hydrolase"/>
    <property type="match status" value="1"/>
</dbReference>
<dbReference type="Proteomes" id="UP000236290">
    <property type="component" value="Unassembled WGS sequence"/>
</dbReference>
<dbReference type="InterPro" id="IPR005674">
    <property type="entry name" value="CocE/Ser_esterase"/>
</dbReference>
<dbReference type="Pfam" id="PF02129">
    <property type="entry name" value="Peptidase_S15"/>
    <property type="match status" value="1"/>
</dbReference>
<proteinExistence type="predicted"/>
<dbReference type="InterPro" id="IPR000383">
    <property type="entry name" value="Xaa-Pro-like_dom"/>
</dbReference>